<organism evidence="1 2">
    <name type="scientific">Streptomyces phage Mildred21</name>
    <dbReference type="NCBI Taxonomy" id="2023959"/>
    <lineage>
        <taxon>Viruses</taxon>
        <taxon>Duplodnaviria</taxon>
        <taxon>Heunggongvirae</taxon>
        <taxon>Uroviricota</taxon>
        <taxon>Caudoviricetes</taxon>
        <taxon>Stanwilliamsviridae</taxon>
        <taxon>Boydwoodruffvirinae</taxon>
        <taxon>Samistivirus</taxon>
        <taxon>Samistivirus mildred21</taxon>
    </lineage>
</organism>
<keyword evidence="2" id="KW-1185">Reference proteome</keyword>
<dbReference type="Proteomes" id="UP000223009">
    <property type="component" value="Segment"/>
</dbReference>
<dbReference type="EMBL" id="MF155946">
    <property type="protein sequence ID" value="ASR75539.1"/>
    <property type="molecule type" value="Genomic_DNA"/>
</dbReference>
<evidence type="ECO:0000313" key="2">
    <source>
        <dbReference type="Proteomes" id="UP000223009"/>
    </source>
</evidence>
<reference evidence="1 2" key="1">
    <citation type="submission" date="2017-05" db="EMBL/GenBank/DDBJ databases">
        <authorList>
            <person name="Chapman J."/>
            <person name="Chang C."/>
            <person name="Suresh T."/>
            <person name="Shishido T.C."/>
            <person name="Bindert I."/>
            <person name="Shaffer C.D."/>
            <person name="Weston-Hafer K.A."/>
            <person name="Russell D.A."/>
            <person name="Pope W.H."/>
            <person name="Jacobs-Sera D."/>
            <person name="Hendrix R.W."/>
            <person name="Hatfull G.F."/>
        </authorList>
    </citation>
    <scope>NUCLEOTIDE SEQUENCE [LARGE SCALE GENOMIC DNA]</scope>
</reference>
<evidence type="ECO:0000313" key="1">
    <source>
        <dbReference type="EMBL" id="ASR75539.1"/>
    </source>
</evidence>
<sequence length="57" mass="6607">MTRTQLLAILERKAKLAKRKMSEANQRDDRVETRAYAVELTETNAFIQALKKLKSLD</sequence>
<accession>A0A222YWH2</accession>
<proteinExistence type="predicted"/>
<protein>
    <submittedName>
        <fullName evidence="1">Uncharacterized protein</fullName>
    </submittedName>
</protein>
<name>A0A222YWH2_9CAUD</name>
<gene>
    <name evidence="1" type="ORF">SEA_MILDRED21_155</name>
</gene>